<reference evidence="1" key="1">
    <citation type="submission" date="2020-02" db="EMBL/GenBank/DDBJ databases">
        <title>Identification and distribution of gene clusters putatively required for synthesis of sphingolipid metabolism inhibitors in phylogenetically diverse species of the filamentous fungus Fusarium.</title>
        <authorList>
            <person name="Kim H.-S."/>
            <person name="Busman M."/>
            <person name="Brown D.W."/>
            <person name="Divon H."/>
            <person name="Uhlig S."/>
            <person name="Proctor R.H."/>
        </authorList>
    </citation>
    <scope>NUCLEOTIDE SEQUENCE [LARGE SCALE GENOMIC DNA]</scope>
    <source>
        <strain evidence="1">NRRL 39464</strain>
    </source>
</reference>
<sequence length="154" mass="17200">MESLRNIAKLRRLQHNAIATTTGNLEVNDSTVQPSNSSTELTPDTQKAVSTDMNADEAPLIPNLTNFDGSNTAPLQRFIVLQDGHGHRIEQKLRKESLFDRWRKIMSKKQSQEDNKELILAAKYGRCQEVVGYGASGIVHVSRKKKDNGIGEEL</sequence>
<accession>A0A8H5A1F2</accession>
<proteinExistence type="predicted"/>
<dbReference type="EMBL" id="JAAFOW010002478">
    <property type="protein sequence ID" value="KAF5256943.1"/>
    <property type="molecule type" value="Genomic_DNA"/>
</dbReference>
<dbReference type="Proteomes" id="UP000558688">
    <property type="component" value="Unassembled WGS sequence"/>
</dbReference>
<evidence type="ECO:0000313" key="2">
    <source>
        <dbReference type="Proteomes" id="UP000558688"/>
    </source>
</evidence>
<feature type="non-terminal residue" evidence="1">
    <location>
        <position position="154"/>
    </location>
</feature>
<evidence type="ECO:0000313" key="1">
    <source>
        <dbReference type="EMBL" id="KAF5256943.1"/>
    </source>
</evidence>
<dbReference type="AlphaFoldDB" id="A0A8H5A1F2"/>
<organism evidence="1 2">
    <name type="scientific">Fusarium oxysporum</name>
    <name type="common">Fusarium vascular wilt</name>
    <dbReference type="NCBI Taxonomy" id="5507"/>
    <lineage>
        <taxon>Eukaryota</taxon>
        <taxon>Fungi</taxon>
        <taxon>Dikarya</taxon>
        <taxon>Ascomycota</taxon>
        <taxon>Pezizomycotina</taxon>
        <taxon>Sordariomycetes</taxon>
        <taxon>Hypocreomycetidae</taxon>
        <taxon>Hypocreales</taxon>
        <taxon>Nectriaceae</taxon>
        <taxon>Fusarium</taxon>
        <taxon>Fusarium oxysporum species complex</taxon>
    </lineage>
</organism>
<comment type="caution">
    <text evidence="1">The sequence shown here is derived from an EMBL/GenBank/DDBJ whole genome shotgun (WGS) entry which is preliminary data.</text>
</comment>
<gene>
    <name evidence="1" type="ORF">FOXYS1_12554</name>
</gene>
<name>A0A8H5A1F2_FUSOX</name>
<protein>
    <submittedName>
        <fullName evidence="1">Uncharacterized protein</fullName>
    </submittedName>
</protein>